<keyword evidence="18" id="KW-1133">Transmembrane helix</keyword>
<comment type="subcellular location">
    <subcellularLocation>
        <location evidence="1">Cell membrane</location>
        <topology evidence="1">Lipid-anchor</topology>
        <topology evidence="1">GPI-anchor</topology>
    </subcellularLocation>
    <subcellularLocation>
        <location evidence="2">Secreted</location>
    </subcellularLocation>
</comment>
<keyword evidence="22" id="KW-1185">Reference proteome</keyword>
<feature type="region of interest" description="Disordered" evidence="17">
    <location>
        <begin position="222"/>
        <end position="244"/>
    </location>
</feature>
<keyword evidence="14" id="KW-0449">Lipoprotein</keyword>
<proteinExistence type="inferred from homology"/>
<evidence type="ECO:0000256" key="19">
    <source>
        <dbReference type="SAM" id="SignalP"/>
    </source>
</evidence>
<evidence type="ECO:0000256" key="1">
    <source>
        <dbReference type="ARBA" id="ARBA00004609"/>
    </source>
</evidence>
<sequence>MKSVIFFATTLLSSSVLAQSTPAAGGQGGGSVLPACAQPCALKAIEASKCGSEDPACVCKAPGFAEAYVNCVDLSCSPREAATAIAAGIRLCQAAGVTITGAPSPTTESTSPESASVKPVVPVPPVVPTEHPVATPTAPAPIPATPVPTAGANSLGVGAASLGLAWGSIMFLFALIFVLISPFFFLPLMSFFTSSPSFFNLHRYVSHPCTLFETMSHALEATASSPRPSPAPTATMTIDSNETPWPENFSDKDIRLIERIENITGQKPWEWLTGFPETCNVPAIKEFLQKKTYGRQPPLLRPADASLARVHFQVPKVQRKRKSTSRPSTFPDDGEPENDSAGEGSDIPNTKTTRACSDASVVKEVGATDDEEERGSNASSRRRRGHDKFVVALKSKKKPDPMPERKADTEHVTISDGEASADGNMNAGGGHTQADIDLETPCPKPQKRQRSISATPANPFNFKRARSGSGASQPALVPLATIEGANYDDNAQLVQESQGLHHALANHVWILAKRHEDRVKSFQTHQHRLHMELEFHQPSLEAHRAAQDEFTASAARVEDLRQEKGRLLTGRKAMEDSKDMWMELSPDHFEGMEQDLQAKLTANNSALQEAEIQHGIAKVTYEEAEVAAGPALQLTNREVPKLEELRARAEKLGKTIEQTEFLRLLVQKGLFAVDSIEKRLEPVGLSLKDLTETIVEDGKPAEENGQQSDVPMD</sequence>
<reference evidence="21" key="2">
    <citation type="submission" date="2020-02" db="EMBL/GenBank/DDBJ databases">
        <title>Identification and distribution of gene clusters putatively required for synthesis of sphingolipid metabolism inhibitors in phylogenetically diverse species of the filamentous fungus Fusarium.</title>
        <authorList>
            <person name="Kim H.-S."/>
            <person name="Busman M."/>
            <person name="Brown D.W."/>
            <person name="Divon H."/>
            <person name="Uhlig S."/>
            <person name="Proctor R.H."/>
        </authorList>
    </citation>
    <scope>NUCLEOTIDE SEQUENCE</scope>
    <source>
        <strain evidence="21">NRRL 25174</strain>
    </source>
</reference>
<feature type="signal peptide" evidence="19">
    <location>
        <begin position="1"/>
        <end position="18"/>
    </location>
</feature>
<keyword evidence="18" id="KW-0812">Transmembrane</keyword>
<keyword evidence="16" id="KW-0175">Coiled coil</keyword>
<feature type="compositionally biased region" description="Low complexity" evidence="17">
    <location>
        <begin position="222"/>
        <end position="237"/>
    </location>
</feature>
<evidence type="ECO:0000313" key="22">
    <source>
        <dbReference type="Proteomes" id="UP000730481"/>
    </source>
</evidence>
<keyword evidence="11 18" id="KW-0472">Membrane</keyword>
<evidence type="ECO:0000256" key="6">
    <source>
        <dbReference type="ARBA" id="ARBA00022617"/>
    </source>
</evidence>
<evidence type="ECO:0000256" key="12">
    <source>
        <dbReference type="ARBA" id="ARBA00023157"/>
    </source>
</evidence>
<accession>A0A9P5DX75</accession>
<dbReference type="Proteomes" id="UP000730481">
    <property type="component" value="Unassembled WGS sequence"/>
</dbReference>
<dbReference type="GO" id="GO:0005886">
    <property type="term" value="C:plasma membrane"/>
    <property type="evidence" value="ECO:0007669"/>
    <property type="project" value="UniProtKB-SubCell"/>
</dbReference>
<keyword evidence="7" id="KW-0336">GPI-anchor</keyword>
<evidence type="ECO:0000256" key="10">
    <source>
        <dbReference type="ARBA" id="ARBA00023004"/>
    </source>
</evidence>
<evidence type="ECO:0000256" key="15">
    <source>
        <dbReference type="PROSITE-ProRule" id="PRU01356"/>
    </source>
</evidence>
<dbReference type="GO" id="GO:0098552">
    <property type="term" value="C:side of membrane"/>
    <property type="evidence" value="ECO:0007669"/>
    <property type="project" value="UniProtKB-KW"/>
</dbReference>
<dbReference type="PANTHER" id="PTHR37928:SF2">
    <property type="entry name" value="GPI ANCHORED CFEM DOMAIN PROTEIN (AFU_ORTHOLOGUE AFUA_6G10580)"/>
    <property type="match status" value="1"/>
</dbReference>
<dbReference type="OrthoDB" id="3065412at2759"/>
<dbReference type="EMBL" id="PVQB02000367">
    <property type="protein sequence ID" value="KAF4338084.1"/>
    <property type="molecule type" value="Genomic_DNA"/>
</dbReference>
<evidence type="ECO:0000256" key="7">
    <source>
        <dbReference type="ARBA" id="ARBA00022622"/>
    </source>
</evidence>
<evidence type="ECO:0000256" key="8">
    <source>
        <dbReference type="ARBA" id="ARBA00022723"/>
    </source>
</evidence>
<comment type="caution">
    <text evidence="21">The sequence shown here is derived from an EMBL/GenBank/DDBJ whole genome shotgun (WGS) entry which is preliminary data.</text>
</comment>
<keyword evidence="4" id="KW-1003">Cell membrane</keyword>
<keyword evidence="9 19" id="KW-0732">Signal</keyword>
<dbReference type="Pfam" id="PF05730">
    <property type="entry name" value="CFEM"/>
    <property type="match status" value="1"/>
</dbReference>
<feature type="disulfide bond" evidence="15">
    <location>
        <begin position="59"/>
        <end position="92"/>
    </location>
</feature>
<feature type="disulfide bond" evidence="15">
    <location>
        <begin position="50"/>
        <end position="57"/>
    </location>
</feature>
<evidence type="ECO:0000256" key="14">
    <source>
        <dbReference type="ARBA" id="ARBA00023288"/>
    </source>
</evidence>
<keyword evidence="5" id="KW-0964">Secreted</keyword>
<evidence type="ECO:0000256" key="4">
    <source>
        <dbReference type="ARBA" id="ARBA00022475"/>
    </source>
</evidence>
<evidence type="ECO:0000256" key="2">
    <source>
        <dbReference type="ARBA" id="ARBA00004613"/>
    </source>
</evidence>
<keyword evidence="8 15" id="KW-0479">Metal-binding</keyword>
<name>A0A9P5DX75_9HYPO</name>
<evidence type="ECO:0000256" key="18">
    <source>
        <dbReference type="SAM" id="Phobius"/>
    </source>
</evidence>
<keyword evidence="10 15" id="KW-0408">Iron</keyword>
<feature type="disulfide bond" evidence="15">
    <location>
        <begin position="36"/>
        <end position="76"/>
    </location>
</feature>
<evidence type="ECO:0000313" key="21">
    <source>
        <dbReference type="EMBL" id="KAF4338084.1"/>
    </source>
</evidence>
<feature type="chain" id="PRO_5040410267" description="CFEM domain-containing protein" evidence="19">
    <location>
        <begin position="19"/>
        <end position="713"/>
    </location>
</feature>
<evidence type="ECO:0000256" key="3">
    <source>
        <dbReference type="ARBA" id="ARBA00010031"/>
    </source>
</evidence>
<dbReference type="PROSITE" id="PS52012">
    <property type="entry name" value="CFEM"/>
    <property type="match status" value="1"/>
</dbReference>
<keyword evidence="6 15" id="KW-0349">Heme</keyword>
<keyword evidence="13" id="KW-0325">Glycoprotein</keyword>
<evidence type="ECO:0000256" key="11">
    <source>
        <dbReference type="ARBA" id="ARBA00023136"/>
    </source>
</evidence>
<dbReference type="AlphaFoldDB" id="A0A9P5DX75"/>
<evidence type="ECO:0000256" key="17">
    <source>
        <dbReference type="SAM" id="MobiDB-lite"/>
    </source>
</evidence>
<feature type="domain" description="CFEM" evidence="20">
    <location>
        <begin position="8"/>
        <end position="117"/>
    </location>
</feature>
<gene>
    <name evidence="21" type="ORF">FBEOM_7983</name>
</gene>
<feature type="coiled-coil region" evidence="16">
    <location>
        <begin position="593"/>
        <end position="662"/>
    </location>
</feature>
<comment type="similarity">
    <text evidence="3">Belongs to the RBT5 family.</text>
</comment>
<organism evidence="21 22">
    <name type="scientific">Fusarium beomiforme</name>
    <dbReference type="NCBI Taxonomy" id="44412"/>
    <lineage>
        <taxon>Eukaryota</taxon>
        <taxon>Fungi</taxon>
        <taxon>Dikarya</taxon>
        <taxon>Ascomycota</taxon>
        <taxon>Pezizomycotina</taxon>
        <taxon>Sordariomycetes</taxon>
        <taxon>Hypocreomycetidae</taxon>
        <taxon>Hypocreales</taxon>
        <taxon>Nectriaceae</taxon>
        <taxon>Fusarium</taxon>
        <taxon>Fusarium burgessii species complex</taxon>
    </lineage>
</organism>
<dbReference type="GO" id="GO:0005576">
    <property type="term" value="C:extracellular region"/>
    <property type="evidence" value="ECO:0007669"/>
    <property type="project" value="UniProtKB-SubCell"/>
</dbReference>
<reference evidence="21" key="1">
    <citation type="journal article" date="2017" name="Mycologia">
        <title>Fusarium algeriense, sp. nov., a novel toxigenic crown rot pathogen of durum wheat from Algeria is nested in the Fusarium burgessii species complex.</title>
        <authorList>
            <person name="Laraba I."/>
            <person name="Keddad A."/>
            <person name="Boureghda H."/>
            <person name="Abdallah N."/>
            <person name="Vaughan M.M."/>
            <person name="Proctor R.H."/>
            <person name="Busman M."/>
            <person name="O'Donnell K."/>
        </authorList>
    </citation>
    <scope>NUCLEOTIDE SEQUENCE</scope>
    <source>
        <strain evidence="21">NRRL 25174</strain>
    </source>
</reference>
<dbReference type="InterPro" id="IPR008427">
    <property type="entry name" value="Extracellular_membr_CFEM_dom"/>
</dbReference>
<feature type="region of interest" description="Disordered" evidence="17">
    <location>
        <begin position="312"/>
        <end position="411"/>
    </location>
</feature>
<keyword evidence="12 15" id="KW-1015">Disulfide bond</keyword>
<dbReference type="GO" id="GO:0046872">
    <property type="term" value="F:metal ion binding"/>
    <property type="evidence" value="ECO:0007669"/>
    <property type="project" value="UniProtKB-UniRule"/>
</dbReference>
<protein>
    <recommendedName>
        <fullName evidence="20">CFEM domain-containing protein</fullName>
    </recommendedName>
</protein>
<dbReference type="SMART" id="SM00747">
    <property type="entry name" value="CFEM"/>
    <property type="match status" value="1"/>
</dbReference>
<feature type="binding site" description="axial binding residue" evidence="15">
    <location>
        <position position="54"/>
    </location>
    <ligand>
        <name>heme</name>
        <dbReference type="ChEBI" id="CHEBI:30413"/>
    </ligand>
    <ligandPart>
        <name>Fe</name>
        <dbReference type="ChEBI" id="CHEBI:18248"/>
    </ligandPart>
</feature>
<evidence type="ECO:0000256" key="9">
    <source>
        <dbReference type="ARBA" id="ARBA00022729"/>
    </source>
</evidence>
<feature type="compositionally biased region" description="Basic and acidic residues" evidence="17">
    <location>
        <begin position="398"/>
        <end position="411"/>
    </location>
</feature>
<evidence type="ECO:0000256" key="5">
    <source>
        <dbReference type="ARBA" id="ARBA00022525"/>
    </source>
</evidence>
<feature type="disulfide bond" evidence="15">
    <location>
        <begin position="40"/>
        <end position="71"/>
    </location>
</feature>
<dbReference type="InterPro" id="IPR051735">
    <property type="entry name" value="CFEM_domain"/>
</dbReference>
<evidence type="ECO:0000256" key="13">
    <source>
        <dbReference type="ARBA" id="ARBA00023180"/>
    </source>
</evidence>
<evidence type="ECO:0000256" key="16">
    <source>
        <dbReference type="SAM" id="Coils"/>
    </source>
</evidence>
<feature type="transmembrane region" description="Helical" evidence="18">
    <location>
        <begin position="164"/>
        <end position="186"/>
    </location>
</feature>
<dbReference type="PANTHER" id="PTHR37928">
    <property type="entry name" value="CFEM DOMAIN PROTEIN (AFU_ORTHOLOGUE AFUA_6G14090)"/>
    <property type="match status" value="1"/>
</dbReference>
<evidence type="ECO:0000259" key="20">
    <source>
        <dbReference type="PROSITE" id="PS52012"/>
    </source>
</evidence>